<keyword evidence="3" id="KW-1185">Reference proteome</keyword>
<organism evidence="2 3">
    <name type="scientific">Planococcus halocryophilus</name>
    <dbReference type="NCBI Taxonomy" id="1215089"/>
    <lineage>
        <taxon>Bacteria</taxon>
        <taxon>Bacillati</taxon>
        <taxon>Bacillota</taxon>
        <taxon>Bacilli</taxon>
        <taxon>Bacillales</taxon>
        <taxon>Caryophanaceae</taxon>
        <taxon>Planococcus</taxon>
    </lineage>
</organism>
<evidence type="ECO:0000256" key="1">
    <source>
        <dbReference type="SAM" id="Phobius"/>
    </source>
</evidence>
<gene>
    <name evidence="2" type="ORF">BBI08_08990</name>
</gene>
<keyword evidence="1" id="KW-0812">Transmembrane</keyword>
<dbReference type="Proteomes" id="UP000092687">
    <property type="component" value="Chromosome"/>
</dbReference>
<dbReference type="RefSeq" id="WP_065528207.1">
    <property type="nucleotide sequence ID" value="NZ_CP016537.2"/>
</dbReference>
<feature type="transmembrane region" description="Helical" evidence="1">
    <location>
        <begin position="6"/>
        <end position="32"/>
    </location>
</feature>
<dbReference type="AlphaFoldDB" id="A0A1C7DRG4"/>
<dbReference type="KEGG" id="phc:BBI08_08990"/>
<name>A0A1C7DRG4_9BACL</name>
<accession>A0A1C7DRG4</accession>
<keyword evidence="1" id="KW-1133">Transmembrane helix</keyword>
<reference evidence="2" key="1">
    <citation type="submission" date="2016-10" db="EMBL/GenBank/DDBJ databases">
        <authorList>
            <person name="de Groot N.N."/>
        </authorList>
    </citation>
    <scope>NUCLEOTIDE SEQUENCE</scope>
    <source>
        <strain evidence="2">DSM 24743</strain>
    </source>
</reference>
<sequence>MKKILLGILAACVLAIGVGTLIILWYVGMFVFDKVEDSRTEDEIAKAFIEEKYGMDAIFINITPDNFVDGKSYRMAFKEQEDVVFTVTFETVDYATVYHDDYEIMLAEHEAKEQAEKILPQIEEIGFKKPLSGLLVQTGLENIKNEKRIRWLTLETETSYETIEKSEIESIIAVLNLVGNHDIDVQKIKLYNRWDRSQIVLDLQEIEDVQSDEEIEAYIRSR</sequence>
<dbReference type="EMBL" id="CP016537">
    <property type="protein sequence ID" value="ANU13977.1"/>
    <property type="molecule type" value="Genomic_DNA"/>
</dbReference>
<evidence type="ECO:0000313" key="2">
    <source>
        <dbReference type="EMBL" id="ANU13977.1"/>
    </source>
</evidence>
<protein>
    <submittedName>
        <fullName evidence="2">Uncharacterized protein</fullName>
    </submittedName>
</protein>
<proteinExistence type="predicted"/>
<keyword evidence="1" id="KW-0472">Membrane</keyword>
<dbReference type="OrthoDB" id="2426739at2"/>
<dbReference type="STRING" id="1215089.BBI08_08990"/>
<evidence type="ECO:0000313" key="3">
    <source>
        <dbReference type="Proteomes" id="UP000092687"/>
    </source>
</evidence>